<accession>A0A2C9VFJ8</accession>
<dbReference type="GO" id="GO:0000724">
    <property type="term" value="P:double-strand break repair via homologous recombination"/>
    <property type="evidence" value="ECO:0000318"/>
    <property type="project" value="GO_Central"/>
</dbReference>
<gene>
    <name evidence="12" type="ORF">MANES_08G118800v8</name>
</gene>
<feature type="compositionally biased region" description="Basic residues" evidence="8">
    <location>
        <begin position="840"/>
        <end position="861"/>
    </location>
</feature>
<dbReference type="InterPro" id="IPR015940">
    <property type="entry name" value="UBA"/>
</dbReference>
<evidence type="ECO:0000256" key="4">
    <source>
        <dbReference type="ARBA" id="ARBA00022806"/>
    </source>
</evidence>
<comment type="catalytic activity">
    <reaction evidence="7">
        <text>ATP + H2O = ADP + phosphate + H(+)</text>
        <dbReference type="Rhea" id="RHEA:13065"/>
        <dbReference type="ChEBI" id="CHEBI:15377"/>
        <dbReference type="ChEBI" id="CHEBI:15378"/>
        <dbReference type="ChEBI" id="CHEBI:30616"/>
        <dbReference type="ChEBI" id="CHEBI:43474"/>
        <dbReference type="ChEBI" id="CHEBI:456216"/>
    </reaction>
</comment>
<evidence type="ECO:0000256" key="7">
    <source>
        <dbReference type="RuleBase" id="RU364117"/>
    </source>
</evidence>
<sequence length="879" mass="98925">MADGRLSSDEVIAKLIEMGFENSSAVQAVKQVGPLFNDAVEYILNGSCGDCRGAPSNSECSTKNSKALGKRTLSSAVLGQMRQSSILDHFQSTGRPKRRRTSNVPDTSISGSEVLDRPVNEVKESVTSKGCGNLGTVPEALQVSFKEEVEPGLHWEQRANNLLQKHFGYSSLKSFQKEALAAWRAHRDCLVLAATGSGKSLCFQIPALLSGKVVVVISPLISLMHDQCLKLSRHGISACFLGSGQPDSSVEQKAMRGLYDIIYVCPETVLRLIKPLQGLAESRGIALFAIDEVHCVSKWGHGFRPDYRRLSILRENFNASNLQFLKFDIPLMALTATATIQVREDILESLSMSKETKIVITSFFRPNLRFLVKHSRTSSSTSYKKDFCQLIGMYARKRKNGNKKQIMISNVTSDCSDSSTDISISEAYEYSDVDDDVHLTKENGSTPSKQRELSAEYLENELDVFQSVDDWDVAYGEFCGQSPHKDLEMSGLVETADAPGTIEERLALLQEPLEEGPTIIYVPTRKETLSIANYLCDSGVKAAAYNASLPKSHLRRVHKEFHDNMLEVVVATIAFGMGIDKLNVQRIIHYGWPQSLEAYYQEAGRAGRDGKLAECILYANLSRVPSLLPSKRSEDQTKQAYKMLSDCFRYGMNTSCCRAKILVEYFGEDFSNEKCLLCDVCVDGPPKAENLKEEANILMQIIASQNGQSCFLDGSYDDTYSDSKSHRLMQKPNLRMFVSKLREQSQKFWEKNQLWWQGLARVIEGKGYIREGDDKIHVQIKFPEPTKLGLEFLEVERDKPFYVYPEADMLLSMNKCKSYSTFADWGKGWADPEIRRQRLEKRRLDRKPRKPRRKRKSRKRKPDMTTARGRITAKLSKLG</sequence>
<evidence type="ECO:0000256" key="5">
    <source>
        <dbReference type="ARBA" id="ARBA00022840"/>
    </source>
</evidence>
<keyword evidence="4 7" id="KW-0347">Helicase</keyword>
<dbReference type="STRING" id="3983.A0A2C9VFJ8"/>
<dbReference type="PROSITE" id="PS51194">
    <property type="entry name" value="HELICASE_CTER"/>
    <property type="match status" value="1"/>
</dbReference>
<evidence type="ECO:0000256" key="8">
    <source>
        <dbReference type="SAM" id="MobiDB-lite"/>
    </source>
</evidence>
<dbReference type="Proteomes" id="UP000091857">
    <property type="component" value="Chromosome 8"/>
</dbReference>
<keyword evidence="5 7" id="KW-0067">ATP-binding</keyword>
<dbReference type="InterPro" id="IPR036388">
    <property type="entry name" value="WH-like_DNA-bd_sf"/>
</dbReference>
<dbReference type="InterPro" id="IPR027417">
    <property type="entry name" value="P-loop_NTPase"/>
</dbReference>
<dbReference type="Pfam" id="PF00270">
    <property type="entry name" value="DEAD"/>
    <property type="match status" value="1"/>
</dbReference>
<comment type="subcellular location">
    <subcellularLocation>
        <location evidence="7">Nucleus</location>
    </subcellularLocation>
</comment>
<evidence type="ECO:0000256" key="6">
    <source>
        <dbReference type="ARBA" id="ARBA00034617"/>
    </source>
</evidence>
<evidence type="ECO:0000259" key="11">
    <source>
        <dbReference type="PROSITE" id="PS51194"/>
    </source>
</evidence>
<dbReference type="FunFam" id="1.10.10.10:FF:000782">
    <property type="entry name" value="ATP-dependent DNA helicase"/>
    <property type="match status" value="1"/>
</dbReference>
<feature type="region of interest" description="Disordered" evidence="8">
    <location>
        <begin position="840"/>
        <end position="879"/>
    </location>
</feature>
<dbReference type="Pfam" id="PF00271">
    <property type="entry name" value="Helicase_C"/>
    <property type="match status" value="1"/>
</dbReference>
<feature type="compositionally biased region" description="Polar residues" evidence="8">
    <location>
        <begin position="102"/>
        <end position="111"/>
    </location>
</feature>
<dbReference type="SUPFAM" id="SSF52540">
    <property type="entry name" value="P-loop containing nucleoside triphosphate hydrolases"/>
    <property type="match status" value="2"/>
</dbReference>
<keyword evidence="3 7" id="KW-0378">Hydrolase</keyword>
<dbReference type="InterPro" id="IPR032284">
    <property type="entry name" value="RecQ_Zn-bd"/>
</dbReference>
<dbReference type="GO" id="GO:0005694">
    <property type="term" value="C:chromosome"/>
    <property type="evidence" value="ECO:0000318"/>
    <property type="project" value="GO_Central"/>
</dbReference>
<dbReference type="InterPro" id="IPR001650">
    <property type="entry name" value="Helicase_C-like"/>
</dbReference>
<evidence type="ECO:0000259" key="9">
    <source>
        <dbReference type="PROSITE" id="PS50030"/>
    </source>
</evidence>
<dbReference type="GO" id="GO:0005524">
    <property type="term" value="F:ATP binding"/>
    <property type="evidence" value="ECO:0007669"/>
    <property type="project" value="UniProtKB-KW"/>
</dbReference>
<evidence type="ECO:0000256" key="1">
    <source>
        <dbReference type="ARBA" id="ARBA00005446"/>
    </source>
</evidence>
<dbReference type="InterPro" id="IPR009060">
    <property type="entry name" value="UBA-like_sf"/>
</dbReference>
<keyword evidence="13" id="KW-1185">Reference proteome</keyword>
<dbReference type="PANTHER" id="PTHR13710">
    <property type="entry name" value="DNA HELICASE RECQ FAMILY MEMBER"/>
    <property type="match status" value="1"/>
</dbReference>
<protein>
    <recommendedName>
        <fullName evidence="7">ATP-dependent DNA helicase</fullName>
        <ecNumber evidence="7">5.6.2.4</ecNumber>
    </recommendedName>
</protein>
<comment type="similarity">
    <text evidence="1 7">Belongs to the helicase family. RecQ subfamily.</text>
</comment>
<organism evidence="12 13">
    <name type="scientific">Manihot esculenta</name>
    <name type="common">Cassava</name>
    <name type="synonym">Jatropha manihot</name>
    <dbReference type="NCBI Taxonomy" id="3983"/>
    <lineage>
        <taxon>Eukaryota</taxon>
        <taxon>Viridiplantae</taxon>
        <taxon>Streptophyta</taxon>
        <taxon>Embryophyta</taxon>
        <taxon>Tracheophyta</taxon>
        <taxon>Spermatophyta</taxon>
        <taxon>Magnoliopsida</taxon>
        <taxon>eudicotyledons</taxon>
        <taxon>Gunneridae</taxon>
        <taxon>Pentapetalae</taxon>
        <taxon>rosids</taxon>
        <taxon>fabids</taxon>
        <taxon>Malpighiales</taxon>
        <taxon>Euphorbiaceae</taxon>
        <taxon>Crotonoideae</taxon>
        <taxon>Manihoteae</taxon>
        <taxon>Manihot</taxon>
    </lineage>
</organism>
<evidence type="ECO:0000256" key="3">
    <source>
        <dbReference type="ARBA" id="ARBA00022801"/>
    </source>
</evidence>
<dbReference type="Gene3D" id="1.10.10.10">
    <property type="entry name" value="Winged helix-like DNA-binding domain superfamily/Winged helix DNA-binding domain"/>
    <property type="match status" value="1"/>
</dbReference>
<dbReference type="PROSITE" id="PS50030">
    <property type="entry name" value="UBA"/>
    <property type="match status" value="1"/>
</dbReference>
<dbReference type="OrthoDB" id="10261556at2759"/>
<dbReference type="EMBL" id="CM004394">
    <property type="protein sequence ID" value="OAY44055.1"/>
    <property type="molecule type" value="Genomic_DNA"/>
</dbReference>
<dbReference type="NCBIfam" id="TIGR00614">
    <property type="entry name" value="recQ_fam"/>
    <property type="match status" value="1"/>
</dbReference>
<evidence type="ECO:0000256" key="2">
    <source>
        <dbReference type="ARBA" id="ARBA00022741"/>
    </source>
</evidence>
<proteinExistence type="inferred from homology"/>
<keyword evidence="2 7" id="KW-0547">Nucleotide-binding</keyword>
<dbReference type="GO" id="GO:0005737">
    <property type="term" value="C:cytoplasm"/>
    <property type="evidence" value="ECO:0000318"/>
    <property type="project" value="GO_Central"/>
</dbReference>
<reference evidence="13" key="1">
    <citation type="journal article" date="2016" name="Nat. Biotechnol.">
        <title>Sequencing wild and cultivated cassava and related species reveals extensive interspecific hybridization and genetic diversity.</title>
        <authorList>
            <person name="Bredeson J.V."/>
            <person name="Lyons J.B."/>
            <person name="Prochnik S.E."/>
            <person name="Wu G.A."/>
            <person name="Ha C.M."/>
            <person name="Edsinger-Gonzales E."/>
            <person name="Grimwood J."/>
            <person name="Schmutz J."/>
            <person name="Rabbi I.Y."/>
            <person name="Egesi C."/>
            <person name="Nauluvula P."/>
            <person name="Lebot V."/>
            <person name="Ndunguru J."/>
            <person name="Mkamilo G."/>
            <person name="Bart R.S."/>
            <person name="Setter T.L."/>
            <person name="Gleadow R.M."/>
            <person name="Kulakow P."/>
            <person name="Ferguson M.E."/>
            <person name="Rounsley S."/>
            <person name="Rokhsar D.S."/>
        </authorList>
    </citation>
    <scope>NUCLEOTIDE SEQUENCE [LARGE SCALE GENOMIC DNA]</scope>
    <source>
        <strain evidence="13">cv. AM560-2</strain>
    </source>
</reference>
<dbReference type="Gramene" id="Manes.08G118800.1.v8.1">
    <property type="protein sequence ID" value="Manes.08G118800.1.v8.1.CDS"/>
    <property type="gene ID" value="Manes.08G118800.v8.1"/>
</dbReference>
<dbReference type="AlphaFoldDB" id="A0A2C9VFJ8"/>
<dbReference type="FunFam" id="3.40.50.300:FF:001391">
    <property type="entry name" value="ATP-dependent DNA helicase"/>
    <property type="match status" value="1"/>
</dbReference>
<name>A0A2C9VFJ8_MANES</name>
<dbReference type="GO" id="GO:0016887">
    <property type="term" value="F:ATP hydrolysis activity"/>
    <property type="evidence" value="ECO:0007669"/>
    <property type="project" value="RHEA"/>
</dbReference>
<dbReference type="InterPro" id="IPR004589">
    <property type="entry name" value="DNA_helicase_ATP-dep_RecQ"/>
</dbReference>
<dbReference type="SMART" id="SM00487">
    <property type="entry name" value="DEXDc"/>
    <property type="match status" value="1"/>
</dbReference>
<dbReference type="FunFam" id="3.40.50.300:FF:001456">
    <property type="entry name" value="ATP-dependent DNA helicase"/>
    <property type="match status" value="1"/>
</dbReference>
<evidence type="ECO:0000313" key="12">
    <source>
        <dbReference type="EMBL" id="OAY44055.1"/>
    </source>
</evidence>
<dbReference type="EC" id="5.6.2.4" evidence="7"/>
<dbReference type="GO" id="GO:0043138">
    <property type="term" value="F:3'-5' DNA helicase activity"/>
    <property type="evidence" value="ECO:0000318"/>
    <property type="project" value="GO_Central"/>
</dbReference>
<dbReference type="Pfam" id="PF16124">
    <property type="entry name" value="RecQ_Zn_bind"/>
    <property type="match status" value="1"/>
</dbReference>
<feature type="domain" description="Helicase C-terminal" evidence="11">
    <location>
        <begin position="501"/>
        <end position="663"/>
    </location>
</feature>
<dbReference type="GO" id="GO:0009378">
    <property type="term" value="F:four-way junction helicase activity"/>
    <property type="evidence" value="ECO:0000318"/>
    <property type="project" value="GO_Central"/>
</dbReference>
<dbReference type="GO" id="GO:0006260">
    <property type="term" value="P:DNA replication"/>
    <property type="evidence" value="ECO:0000318"/>
    <property type="project" value="GO_Central"/>
</dbReference>
<comment type="catalytic activity">
    <reaction evidence="6 7">
        <text>Couples ATP hydrolysis with the unwinding of duplex DNA by translocating in the 3'-5' direction.</text>
        <dbReference type="EC" id="5.6.2.4"/>
    </reaction>
</comment>
<dbReference type="Gene3D" id="1.10.8.10">
    <property type="entry name" value="DNA helicase RuvA subunit, C-terminal domain"/>
    <property type="match status" value="1"/>
</dbReference>
<dbReference type="Gene3D" id="3.40.50.300">
    <property type="entry name" value="P-loop containing nucleotide triphosphate hydrolases"/>
    <property type="match status" value="2"/>
</dbReference>
<dbReference type="PROSITE" id="PS51192">
    <property type="entry name" value="HELICASE_ATP_BIND_1"/>
    <property type="match status" value="1"/>
</dbReference>
<dbReference type="GO" id="GO:0003676">
    <property type="term" value="F:nucleic acid binding"/>
    <property type="evidence" value="ECO:0007669"/>
    <property type="project" value="InterPro"/>
</dbReference>
<dbReference type="InterPro" id="IPR014001">
    <property type="entry name" value="Helicase_ATP-bd"/>
</dbReference>
<feature type="region of interest" description="Disordered" evidence="8">
    <location>
        <begin position="88"/>
        <end position="113"/>
    </location>
</feature>
<dbReference type="SUPFAM" id="SSF46934">
    <property type="entry name" value="UBA-like"/>
    <property type="match status" value="1"/>
</dbReference>
<comment type="caution">
    <text evidence="12">The sequence shown here is derived from an EMBL/GenBank/DDBJ whole genome shotgun (WGS) entry which is preliminary data.</text>
</comment>
<dbReference type="CDD" id="cd17920">
    <property type="entry name" value="DEXHc_RecQ"/>
    <property type="match status" value="1"/>
</dbReference>
<feature type="domain" description="UBA" evidence="9">
    <location>
        <begin position="5"/>
        <end position="46"/>
    </location>
</feature>
<dbReference type="InterPro" id="IPR011545">
    <property type="entry name" value="DEAD/DEAH_box_helicase_dom"/>
</dbReference>
<evidence type="ECO:0000259" key="10">
    <source>
        <dbReference type="PROSITE" id="PS51192"/>
    </source>
</evidence>
<feature type="domain" description="Helicase ATP-binding" evidence="10">
    <location>
        <begin position="180"/>
        <end position="356"/>
    </location>
</feature>
<keyword evidence="7" id="KW-0539">Nucleus</keyword>
<dbReference type="GO" id="GO:0005634">
    <property type="term" value="C:nucleus"/>
    <property type="evidence" value="ECO:0000318"/>
    <property type="project" value="GO_Central"/>
</dbReference>
<evidence type="ECO:0000313" key="13">
    <source>
        <dbReference type="Proteomes" id="UP000091857"/>
    </source>
</evidence>
<dbReference type="SMART" id="SM00490">
    <property type="entry name" value="HELICc"/>
    <property type="match status" value="1"/>
</dbReference>
<dbReference type="PANTHER" id="PTHR13710:SF69">
    <property type="entry name" value="ATP-DEPENDENT DNA HELICASE Q-LIKE SIM"/>
    <property type="match status" value="1"/>
</dbReference>